<dbReference type="Proteomes" id="UP000078561">
    <property type="component" value="Unassembled WGS sequence"/>
</dbReference>
<feature type="region of interest" description="Disordered" evidence="1">
    <location>
        <begin position="1"/>
        <end position="37"/>
    </location>
</feature>
<reference evidence="2" key="1">
    <citation type="submission" date="2016-04" db="EMBL/GenBank/DDBJ databases">
        <authorList>
            <person name="Evans L.H."/>
            <person name="Alamgir A."/>
            <person name="Owens N."/>
            <person name="Weber N.D."/>
            <person name="Virtaneva K."/>
            <person name="Barbian K."/>
            <person name="Babar A."/>
            <person name="Rosenke K."/>
        </authorList>
    </citation>
    <scope>NUCLEOTIDE SEQUENCE [LARGE SCALE GENOMIC DNA]</scope>
    <source>
        <strain evidence="2">CBS 101.48</strain>
    </source>
</reference>
<proteinExistence type="predicted"/>
<dbReference type="OrthoDB" id="2245455at2759"/>
<accession>A0A168QJB2</accession>
<gene>
    <name evidence="2" type="primary">ABSGL_10723.1 scaffold 12033</name>
</gene>
<evidence type="ECO:0000313" key="2">
    <source>
        <dbReference type="EMBL" id="SAM04857.1"/>
    </source>
</evidence>
<name>A0A168QJB2_ABSGL</name>
<dbReference type="EMBL" id="LT554417">
    <property type="protein sequence ID" value="SAM04857.1"/>
    <property type="molecule type" value="Genomic_DNA"/>
</dbReference>
<protein>
    <submittedName>
        <fullName evidence="2">Uncharacterized protein</fullName>
    </submittedName>
</protein>
<keyword evidence="3" id="KW-1185">Reference proteome</keyword>
<dbReference type="InParanoid" id="A0A168QJB2"/>
<evidence type="ECO:0000313" key="3">
    <source>
        <dbReference type="Proteomes" id="UP000078561"/>
    </source>
</evidence>
<organism evidence="2">
    <name type="scientific">Absidia glauca</name>
    <name type="common">Pin mould</name>
    <dbReference type="NCBI Taxonomy" id="4829"/>
    <lineage>
        <taxon>Eukaryota</taxon>
        <taxon>Fungi</taxon>
        <taxon>Fungi incertae sedis</taxon>
        <taxon>Mucoromycota</taxon>
        <taxon>Mucoromycotina</taxon>
        <taxon>Mucoromycetes</taxon>
        <taxon>Mucorales</taxon>
        <taxon>Cunninghamellaceae</taxon>
        <taxon>Absidia</taxon>
    </lineage>
</organism>
<feature type="compositionally biased region" description="Low complexity" evidence="1">
    <location>
        <begin position="12"/>
        <end position="37"/>
    </location>
</feature>
<sequence length="150" mass="17101">MNDDTSSVMEASPSQQQQQPTVSTNTTGSSSTTISSNGSINKRAQFMSWGSKLSKSVERMNNFSLSKVEDQHRHYIEVLQKLFIKLHMLEMWFQHYLKKDRQKNPHYDALLTKLGKVCDGINRVVGGFVLRDVAILLGKWLKRGGVWVNE</sequence>
<dbReference type="AlphaFoldDB" id="A0A168QJB2"/>
<evidence type="ECO:0000256" key="1">
    <source>
        <dbReference type="SAM" id="MobiDB-lite"/>
    </source>
</evidence>
<dbReference type="STRING" id="4829.A0A168QJB2"/>